<dbReference type="Gene3D" id="3.30.70.2330">
    <property type="match status" value="1"/>
</dbReference>
<proteinExistence type="predicted"/>
<sequence length="134" mass="14540">MRIANRLVGQGYVRANAMITAWKLIRYRALKTKVNGTSFDNRQNVLQLLCKYNPADIAVKLVRDRLNAFDRNAIAVTAAVKGKVSAVIGYLPKAVASVIAALMDKGINVNADTLSIVGGHGELESYGARINIKI</sequence>
<dbReference type="Pfam" id="PF08797">
    <property type="entry name" value="HIRAN"/>
    <property type="match status" value="1"/>
</dbReference>
<feature type="domain" description="HIRAN" evidence="3">
    <location>
        <begin position="27"/>
        <end position="134"/>
    </location>
</feature>
<dbReference type="SMART" id="SM00910">
    <property type="entry name" value="HIRAN"/>
    <property type="match status" value="1"/>
</dbReference>
<keyword evidence="1" id="KW-0479">Metal-binding</keyword>
<dbReference type="GO" id="GO:0016818">
    <property type="term" value="F:hydrolase activity, acting on acid anhydrides, in phosphorus-containing anhydrides"/>
    <property type="evidence" value="ECO:0007669"/>
    <property type="project" value="InterPro"/>
</dbReference>
<organism evidence="4">
    <name type="scientific">human gut metagenome</name>
    <dbReference type="NCBI Taxonomy" id="408170"/>
    <lineage>
        <taxon>unclassified sequences</taxon>
        <taxon>metagenomes</taxon>
        <taxon>organismal metagenomes</taxon>
    </lineage>
</organism>
<accession>K1T2J0</accession>
<evidence type="ECO:0000256" key="1">
    <source>
        <dbReference type="ARBA" id="ARBA00022723"/>
    </source>
</evidence>
<comment type="caution">
    <text evidence="4">The sequence shown here is derived from an EMBL/GenBank/DDBJ whole genome shotgun (WGS) entry which is preliminary data.</text>
</comment>
<dbReference type="EMBL" id="AJWZ01006242">
    <property type="protein sequence ID" value="EKC60340.1"/>
    <property type="molecule type" value="Genomic_DNA"/>
</dbReference>
<reference evidence="4" key="1">
    <citation type="journal article" date="2013" name="Environ. Microbiol.">
        <title>Microbiota from the distal guts of lean and obese adolescents exhibit partial functional redundancy besides clear differences in community structure.</title>
        <authorList>
            <person name="Ferrer M."/>
            <person name="Ruiz A."/>
            <person name="Lanza F."/>
            <person name="Haange S.B."/>
            <person name="Oberbach A."/>
            <person name="Till H."/>
            <person name="Bargiela R."/>
            <person name="Campoy C."/>
            <person name="Segura M.T."/>
            <person name="Richter M."/>
            <person name="von Bergen M."/>
            <person name="Seifert J."/>
            <person name="Suarez A."/>
        </authorList>
    </citation>
    <scope>NUCLEOTIDE SEQUENCE</scope>
</reference>
<dbReference type="InterPro" id="IPR014905">
    <property type="entry name" value="HIRAN"/>
</dbReference>
<dbReference type="AlphaFoldDB" id="K1T2J0"/>
<keyword evidence="2" id="KW-0378">Hydrolase</keyword>
<dbReference type="GO" id="GO:0008270">
    <property type="term" value="F:zinc ion binding"/>
    <property type="evidence" value="ECO:0007669"/>
    <property type="project" value="InterPro"/>
</dbReference>
<evidence type="ECO:0000259" key="3">
    <source>
        <dbReference type="SMART" id="SM00910"/>
    </source>
</evidence>
<dbReference type="GO" id="GO:0003676">
    <property type="term" value="F:nucleic acid binding"/>
    <property type="evidence" value="ECO:0007669"/>
    <property type="project" value="InterPro"/>
</dbReference>
<evidence type="ECO:0000256" key="2">
    <source>
        <dbReference type="ARBA" id="ARBA00022801"/>
    </source>
</evidence>
<name>K1T2J0_9ZZZZ</name>
<gene>
    <name evidence="4" type="ORF">OBE_09025</name>
</gene>
<protein>
    <recommendedName>
        <fullName evidence="3">HIRAN domain-containing protein</fullName>
    </recommendedName>
</protein>
<evidence type="ECO:0000313" key="4">
    <source>
        <dbReference type="EMBL" id="EKC60340.1"/>
    </source>
</evidence>